<keyword evidence="2" id="KW-1185">Reference proteome</keyword>
<evidence type="ECO:0000313" key="2">
    <source>
        <dbReference type="Proteomes" id="UP001238088"/>
    </source>
</evidence>
<dbReference type="EMBL" id="JAUSUB010000026">
    <property type="protein sequence ID" value="MDQ0272628.1"/>
    <property type="molecule type" value="Genomic_DNA"/>
</dbReference>
<name>A0ABU0AQF0_9BACI</name>
<gene>
    <name evidence="1" type="ORF">J2S17_004521</name>
</gene>
<reference evidence="1 2" key="1">
    <citation type="submission" date="2023-07" db="EMBL/GenBank/DDBJ databases">
        <title>Genomic Encyclopedia of Type Strains, Phase IV (KMG-IV): sequencing the most valuable type-strain genomes for metagenomic binning, comparative biology and taxonomic classification.</title>
        <authorList>
            <person name="Goeker M."/>
        </authorList>
    </citation>
    <scope>NUCLEOTIDE SEQUENCE [LARGE SCALE GENOMIC DNA]</scope>
    <source>
        <strain evidence="1 2">DSM 23494</strain>
    </source>
</reference>
<accession>A0ABU0AQF0</accession>
<comment type="caution">
    <text evidence="1">The sequence shown here is derived from an EMBL/GenBank/DDBJ whole genome shotgun (WGS) entry which is preliminary data.</text>
</comment>
<protein>
    <submittedName>
        <fullName evidence="1">ABC-type polar amino acid transport system ATPase subunit</fullName>
    </submittedName>
</protein>
<organism evidence="1 2">
    <name type="scientific">Cytobacillus purgationiresistens</name>
    <dbReference type="NCBI Taxonomy" id="863449"/>
    <lineage>
        <taxon>Bacteria</taxon>
        <taxon>Bacillati</taxon>
        <taxon>Bacillota</taxon>
        <taxon>Bacilli</taxon>
        <taxon>Bacillales</taxon>
        <taxon>Bacillaceae</taxon>
        <taxon>Cytobacillus</taxon>
    </lineage>
</organism>
<sequence>MVKEVLDVMKTFSESGMTMHVVTHETGFAKQVADPCSFGNLKHERTKVFLSQIL</sequence>
<dbReference type="Proteomes" id="UP001238088">
    <property type="component" value="Unassembled WGS sequence"/>
</dbReference>
<proteinExistence type="predicted"/>
<evidence type="ECO:0000313" key="1">
    <source>
        <dbReference type="EMBL" id="MDQ0272628.1"/>
    </source>
</evidence>